<proteinExistence type="predicted"/>
<dbReference type="PANTHER" id="PTHR30086">
    <property type="entry name" value="ARGININE EXPORTER PROTEIN ARGO"/>
    <property type="match status" value="1"/>
</dbReference>
<feature type="transmembrane region" description="Helical" evidence="6">
    <location>
        <begin position="178"/>
        <end position="197"/>
    </location>
</feature>
<dbReference type="PANTHER" id="PTHR30086:SF20">
    <property type="entry name" value="ARGININE EXPORTER PROTEIN ARGO-RELATED"/>
    <property type="match status" value="1"/>
</dbReference>
<dbReference type="GO" id="GO:0005886">
    <property type="term" value="C:plasma membrane"/>
    <property type="evidence" value="ECO:0007669"/>
    <property type="project" value="UniProtKB-SubCell"/>
</dbReference>
<feature type="transmembrane region" description="Helical" evidence="6">
    <location>
        <begin position="44"/>
        <end position="64"/>
    </location>
</feature>
<accession>A0A0P1GBW4</accession>
<keyword evidence="3 6" id="KW-0812">Transmembrane</keyword>
<keyword evidence="2" id="KW-1003">Cell membrane</keyword>
<dbReference type="GO" id="GO:0015171">
    <property type="term" value="F:amino acid transmembrane transporter activity"/>
    <property type="evidence" value="ECO:0007669"/>
    <property type="project" value="TreeGrafter"/>
</dbReference>
<evidence type="ECO:0000256" key="6">
    <source>
        <dbReference type="SAM" id="Phobius"/>
    </source>
</evidence>
<evidence type="ECO:0000256" key="2">
    <source>
        <dbReference type="ARBA" id="ARBA00022475"/>
    </source>
</evidence>
<evidence type="ECO:0000313" key="7">
    <source>
        <dbReference type="EMBL" id="CUH78804.1"/>
    </source>
</evidence>
<keyword evidence="4 6" id="KW-1133">Transmembrane helix</keyword>
<dbReference type="Pfam" id="PF01810">
    <property type="entry name" value="LysE"/>
    <property type="match status" value="1"/>
</dbReference>
<evidence type="ECO:0000256" key="5">
    <source>
        <dbReference type="ARBA" id="ARBA00023136"/>
    </source>
</evidence>
<evidence type="ECO:0000256" key="3">
    <source>
        <dbReference type="ARBA" id="ARBA00022692"/>
    </source>
</evidence>
<dbReference type="RefSeq" id="WP_058290110.1">
    <property type="nucleotide sequence ID" value="NZ_CYSD01000033.1"/>
</dbReference>
<dbReference type="OrthoDB" id="9812084at2"/>
<gene>
    <name evidence="7" type="primary">eamB</name>
    <name evidence="7" type="ORF">TRM7557_02049</name>
</gene>
<dbReference type="InterPro" id="IPR001123">
    <property type="entry name" value="LeuE-type"/>
</dbReference>
<sequence length="198" mass="21260">MTYELFLALAGFAFGTVISPGPNNLMLMASGANFGFRRTIPHMLGVGLGFPLMILPVGLGVMQLFDLIPQLAVVMTVASVAYMLWLAWKLANAAAPGEGQTGGAPLTFLQATAFQWVNPKAWAMALGAITLYATDRSLGAILWVCGTYVMMGCLSTTTWTVLGLQIRKFLTNPTRLRLFNWSMAALLVASLLAAILLK</sequence>
<dbReference type="AlphaFoldDB" id="A0A0P1GBW4"/>
<dbReference type="Proteomes" id="UP000052022">
    <property type="component" value="Unassembled WGS sequence"/>
</dbReference>
<evidence type="ECO:0000256" key="1">
    <source>
        <dbReference type="ARBA" id="ARBA00004651"/>
    </source>
</evidence>
<feature type="transmembrane region" description="Helical" evidence="6">
    <location>
        <begin position="71"/>
        <end position="88"/>
    </location>
</feature>
<organism evidence="7 8">
    <name type="scientific">Tritonibacter multivorans</name>
    <dbReference type="NCBI Taxonomy" id="928856"/>
    <lineage>
        <taxon>Bacteria</taxon>
        <taxon>Pseudomonadati</taxon>
        <taxon>Pseudomonadota</taxon>
        <taxon>Alphaproteobacteria</taxon>
        <taxon>Rhodobacterales</taxon>
        <taxon>Paracoccaceae</taxon>
        <taxon>Tritonibacter</taxon>
    </lineage>
</organism>
<keyword evidence="5 6" id="KW-0472">Membrane</keyword>
<name>A0A0P1GBW4_9RHOB</name>
<evidence type="ECO:0000313" key="8">
    <source>
        <dbReference type="Proteomes" id="UP000052022"/>
    </source>
</evidence>
<keyword evidence="8" id="KW-1185">Reference proteome</keyword>
<dbReference type="EMBL" id="CYSD01000033">
    <property type="protein sequence ID" value="CUH78804.1"/>
    <property type="molecule type" value="Genomic_DNA"/>
</dbReference>
<protein>
    <submittedName>
        <fullName evidence="7">Cysteine/O-acetylserine efflux protein</fullName>
    </submittedName>
</protein>
<dbReference type="GO" id="GO:0033228">
    <property type="term" value="P:cysteine export across plasma membrane"/>
    <property type="evidence" value="ECO:0007669"/>
    <property type="project" value="TreeGrafter"/>
</dbReference>
<feature type="transmembrane region" description="Helical" evidence="6">
    <location>
        <begin position="140"/>
        <end position="166"/>
    </location>
</feature>
<reference evidence="7 8" key="1">
    <citation type="submission" date="2015-09" db="EMBL/GenBank/DDBJ databases">
        <authorList>
            <consortium name="Swine Surveillance"/>
        </authorList>
    </citation>
    <scope>NUCLEOTIDE SEQUENCE [LARGE SCALE GENOMIC DNA]</scope>
    <source>
        <strain evidence="7 8">CECT 7557</strain>
    </source>
</reference>
<comment type="subcellular location">
    <subcellularLocation>
        <location evidence="1">Cell membrane</location>
        <topology evidence="1">Multi-pass membrane protein</topology>
    </subcellularLocation>
</comment>
<evidence type="ECO:0000256" key="4">
    <source>
        <dbReference type="ARBA" id="ARBA00022989"/>
    </source>
</evidence>